<feature type="region of interest" description="Disordered" evidence="12">
    <location>
        <begin position="430"/>
        <end position="552"/>
    </location>
</feature>
<comment type="subcellular location">
    <subcellularLocation>
        <location evidence="1">Cell membrane</location>
        <topology evidence="1">Single-pass type I membrane protein</topology>
    </subcellularLocation>
</comment>
<evidence type="ECO:0000256" key="10">
    <source>
        <dbReference type="ARBA" id="ARBA00041040"/>
    </source>
</evidence>
<reference evidence="15" key="1">
    <citation type="journal article" date="2021" name="Evol. Appl.">
        <title>The genome of the Pyrenean desman and the effects of bottlenecks and inbreeding on the genomic landscape of an endangered species.</title>
        <authorList>
            <person name="Escoda L."/>
            <person name="Castresana J."/>
        </authorList>
    </citation>
    <scope>NUCLEOTIDE SEQUENCE</scope>
    <source>
        <strain evidence="15">IBE-C5619</strain>
    </source>
</reference>
<evidence type="ECO:0000256" key="6">
    <source>
        <dbReference type="ARBA" id="ARBA00022837"/>
    </source>
</evidence>
<keyword evidence="16" id="KW-1185">Reference proteome</keyword>
<dbReference type="GO" id="GO:0016342">
    <property type="term" value="C:catenin complex"/>
    <property type="evidence" value="ECO:0007669"/>
    <property type="project" value="TreeGrafter"/>
</dbReference>
<feature type="compositionally biased region" description="Pro residues" evidence="12">
    <location>
        <begin position="527"/>
        <end position="549"/>
    </location>
</feature>
<dbReference type="AlphaFoldDB" id="A0A8J6A7V0"/>
<feature type="region of interest" description="Disordered" evidence="12">
    <location>
        <begin position="192"/>
        <end position="243"/>
    </location>
</feature>
<comment type="caution">
    <text evidence="15">The sequence shown here is derived from an EMBL/GenBank/DDBJ whole genome shotgun (WGS) entry which is preliminary data.</text>
</comment>
<protein>
    <recommendedName>
        <fullName evidence="10">Cadherin-4</fullName>
    </recommendedName>
</protein>
<keyword evidence="5" id="KW-0677">Repeat</keyword>
<keyword evidence="7" id="KW-0130">Cell adhesion</keyword>
<feature type="signal peptide" evidence="13">
    <location>
        <begin position="1"/>
        <end position="21"/>
    </location>
</feature>
<keyword evidence="2" id="KW-1003">Cell membrane</keyword>
<dbReference type="EMBL" id="JAGFMF010011769">
    <property type="protein sequence ID" value="KAG8513285.1"/>
    <property type="molecule type" value="Genomic_DNA"/>
</dbReference>
<evidence type="ECO:0000256" key="5">
    <source>
        <dbReference type="ARBA" id="ARBA00022737"/>
    </source>
</evidence>
<dbReference type="GO" id="GO:0007043">
    <property type="term" value="P:cell-cell junction assembly"/>
    <property type="evidence" value="ECO:0007669"/>
    <property type="project" value="TreeGrafter"/>
</dbReference>
<dbReference type="Gene3D" id="2.60.40.60">
    <property type="entry name" value="Cadherins"/>
    <property type="match status" value="1"/>
</dbReference>
<dbReference type="GO" id="GO:0045296">
    <property type="term" value="F:cadherin binding"/>
    <property type="evidence" value="ECO:0007669"/>
    <property type="project" value="TreeGrafter"/>
</dbReference>
<dbReference type="FunFam" id="2.60.40.60:FF:000011">
    <property type="entry name" value="Cadherin 1"/>
    <property type="match status" value="1"/>
</dbReference>
<dbReference type="SUPFAM" id="SSF49313">
    <property type="entry name" value="Cadherin-like"/>
    <property type="match status" value="1"/>
</dbReference>
<evidence type="ECO:0000256" key="7">
    <source>
        <dbReference type="ARBA" id="ARBA00022889"/>
    </source>
</evidence>
<feature type="region of interest" description="Disordered" evidence="12">
    <location>
        <begin position="565"/>
        <end position="592"/>
    </location>
</feature>
<feature type="region of interest" description="Disordered" evidence="12">
    <location>
        <begin position="683"/>
        <end position="735"/>
    </location>
</feature>
<keyword evidence="4" id="KW-0479">Metal-binding</keyword>
<feature type="region of interest" description="Disordered" evidence="12">
    <location>
        <begin position="319"/>
        <end position="347"/>
    </location>
</feature>
<dbReference type="PRINTS" id="PR00205">
    <property type="entry name" value="CADHERIN"/>
</dbReference>
<feature type="compositionally biased region" description="Pro residues" evidence="12">
    <location>
        <begin position="445"/>
        <end position="456"/>
    </location>
</feature>
<dbReference type="GO" id="GO:0008013">
    <property type="term" value="F:beta-catenin binding"/>
    <property type="evidence" value="ECO:0007669"/>
    <property type="project" value="TreeGrafter"/>
</dbReference>
<evidence type="ECO:0000313" key="15">
    <source>
        <dbReference type="EMBL" id="KAG8513285.1"/>
    </source>
</evidence>
<accession>A0A8J6A7V0</accession>
<keyword evidence="13" id="KW-0732">Signal</keyword>
<evidence type="ECO:0000256" key="11">
    <source>
        <dbReference type="PROSITE-ProRule" id="PRU00043"/>
    </source>
</evidence>
<gene>
    <name evidence="15" type="ORF">J0S82_018612</name>
</gene>
<name>A0A8J6A7V0_GALPY</name>
<evidence type="ECO:0000256" key="4">
    <source>
        <dbReference type="ARBA" id="ARBA00022723"/>
    </source>
</evidence>
<feature type="region of interest" description="Disordered" evidence="12">
    <location>
        <begin position="612"/>
        <end position="651"/>
    </location>
</feature>
<dbReference type="PANTHER" id="PTHR24027:SF81">
    <property type="entry name" value="CADHERIN-4"/>
    <property type="match status" value="1"/>
</dbReference>
<organism evidence="15 16">
    <name type="scientific">Galemys pyrenaicus</name>
    <name type="common">Iberian desman</name>
    <name type="synonym">Pyrenean desman</name>
    <dbReference type="NCBI Taxonomy" id="202257"/>
    <lineage>
        <taxon>Eukaryota</taxon>
        <taxon>Metazoa</taxon>
        <taxon>Chordata</taxon>
        <taxon>Craniata</taxon>
        <taxon>Vertebrata</taxon>
        <taxon>Euteleostomi</taxon>
        <taxon>Mammalia</taxon>
        <taxon>Eutheria</taxon>
        <taxon>Laurasiatheria</taxon>
        <taxon>Eulipotyphla</taxon>
        <taxon>Talpidae</taxon>
        <taxon>Galemys</taxon>
    </lineage>
</organism>
<evidence type="ECO:0000256" key="3">
    <source>
        <dbReference type="ARBA" id="ARBA00022692"/>
    </source>
</evidence>
<dbReference type="InterPro" id="IPR020894">
    <property type="entry name" value="Cadherin_CS"/>
</dbReference>
<feature type="chain" id="PRO_5035203599" description="Cadherin-4" evidence="13">
    <location>
        <begin position="22"/>
        <end position="761"/>
    </location>
</feature>
<proteinExistence type="predicted"/>
<dbReference type="PROSITE" id="PS00232">
    <property type="entry name" value="CADHERIN_1"/>
    <property type="match status" value="1"/>
</dbReference>
<feature type="domain" description="Cadherin" evidence="14">
    <location>
        <begin position="390"/>
        <end position="429"/>
    </location>
</feature>
<dbReference type="CDD" id="cd11304">
    <property type="entry name" value="Cadherin_repeat"/>
    <property type="match status" value="1"/>
</dbReference>
<feature type="compositionally biased region" description="Low complexity" evidence="12">
    <location>
        <begin position="457"/>
        <end position="469"/>
    </location>
</feature>
<dbReference type="GO" id="GO:0005912">
    <property type="term" value="C:adherens junction"/>
    <property type="evidence" value="ECO:0007669"/>
    <property type="project" value="TreeGrafter"/>
</dbReference>
<evidence type="ECO:0000256" key="2">
    <source>
        <dbReference type="ARBA" id="ARBA00022475"/>
    </source>
</evidence>
<keyword evidence="3" id="KW-0812">Transmembrane</keyword>
<dbReference type="GO" id="GO:0016477">
    <property type="term" value="P:cell migration"/>
    <property type="evidence" value="ECO:0007669"/>
    <property type="project" value="TreeGrafter"/>
</dbReference>
<evidence type="ECO:0000256" key="1">
    <source>
        <dbReference type="ARBA" id="ARBA00004251"/>
    </source>
</evidence>
<keyword evidence="8" id="KW-0472">Membrane</keyword>
<feature type="compositionally biased region" description="Basic and acidic residues" evidence="12">
    <location>
        <begin position="207"/>
        <end position="217"/>
    </location>
</feature>
<dbReference type="InterPro" id="IPR015919">
    <property type="entry name" value="Cadherin-like_sf"/>
</dbReference>
<keyword evidence="6 11" id="KW-0106">Calcium</keyword>
<dbReference type="GO" id="GO:0016339">
    <property type="term" value="P:calcium-dependent cell-cell adhesion via plasma membrane cell adhesion molecules"/>
    <property type="evidence" value="ECO:0007669"/>
    <property type="project" value="TreeGrafter"/>
</dbReference>
<dbReference type="GO" id="GO:0034332">
    <property type="term" value="P:adherens junction organization"/>
    <property type="evidence" value="ECO:0007669"/>
    <property type="project" value="TreeGrafter"/>
</dbReference>
<evidence type="ECO:0000256" key="9">
    <source>
        <dbReference type="ARBA" id="ARBA00023180"/>
    </source>
</evidence>
<dbReference type="GO" id="GO:0000902">
    <property type="term" value="P:cell morphogenesis"/>
    <property type="evidence" value="ECO:0007669"/>
    <property type="project" value="TreeGrafter"/>
</dbReference>
<dbReference type="PANTHER" id="PTHR24027">
    <property type="entry name" value="CADHERIN-23"/>
    <property type="match status" value="1"/>
</dbReference>
<dbReference type="GO" id="GO:0005509">
    <property type="term" value="F:calcium ion binding"/>
    <property type="evidence" value="ECO:0007669"/>
    <property type="project" value="UniProtKB-UniRule"/>
</dbReference>
<dbReference type="GO" id="GO:0044331">
    <property type="term" value="P:cell-cell adhesion mediated by cadherin"/>
    <property type="evidence" value="ECO:0007669"/>
    <property type="project" value="TreeGrafter"/>
</dbReference>
<evidence type="ECO:0000259" key="14">
    <source>
        <dbReference type="PROSITE" id="PS50268"/>
    </source>
</evidence>
<feature type="compositionally biased region" description="Low complexity" evidence="12">
    <location>
        <begin position="517"/>
        <end position="526"/>
    </location>
</feature>
<feature type="compositionally biased region" description="Low complexity" evidence="12">
    <location>
        <begin position="192"/>
        <end position="206"/>
    </location>
</feature>
<sequence>MSGRSALHSAASLLCVQTALTGSGLSAPHRPLRAACGCLPGPQGPPAAPAPPRTSPPLQALLCHRTLVPGACPLGSWACGHAPTGAAPHPVPCLLSTAAARTHFPVPGVGGAARAAATAPGRASSTARLTVSGAKAGAGLGRGLRFPGAALLSGCCRPAEARWGHLHRPDHLTAPRACPLGLAPLADAPLPRTLPAPRRAGPCGREACGRPRGRPEGRGWAGAQRSPTAAGPPLQIRSDKDNDIPIRYSITGVGADQPPMEVFSIDSMSGRMYVTRPMDREERASYHVSGRHGSERPPGAPSCAGPGWGCWGRESEGGVFQGPPSSAHRSRPQTCGSRRGTACGEGTGSEGLDTAAAVWAAAPAGPGSCASLTRRAGLLGPGAGRGHGADRAYRLQLRAHAVDMNGNKVENPIDLYIYVIDMNDNRPDFVNQVYNGSVDEGSKPGEPPGPAPPRPPGLQLAPGGQPGAPLRRRPTGPPWSLQSRQEPPCAGAGAGRGASGHSRPLGAEPTAQGLDTGRAPAKGRPACPAPCPRSAGPPLPGRPAPPGPSPWGSCGRLPPASVWGLCPARPPQGRAAEQRVLESPSAGPQELSGVTVPRTVCCLLEPGVIRLQPGQMEPGGPGRSWPCPRPCARDPRTAGRATSCPSAQHPGASAQDLAAAMAARLAPALSSLYASGQPLAASKRCQRRSPFNEKSGRFSLLPPSPRRRGLHGAPGPGTDAALEREGRRAAPRVKPEAVSWMPTCLAAWAPFSIISAREEPG</sequence>
<evidence type="ECO:0000256" key="8">
    <source>
        <dbReference type="ARBA" id="ARBA00023136"/>
    </source>
</evidence>
<keyword evidence="9" id="KW-0325">Glycoprotein</keyword>
<dbReference type="PROSITE" id="PS50268">
    <property type="entry name" value="CADHERIN_2"/>
    <property type="match status" value="2"/>
</dbReference>
<evidence type="ECO:0000313" key="16">
    <source>
        <dbReference type="Proteomes" id="UP000700334"/>
    </source>
</evidence>
<dbReference type="InterPro" id="IPR039808">
    <property type="entry name" value="Cadherin"/>
</dbReference>
<dbReference type="OrthoDB" id="10265230at2759"/>
<evidence type="ECO:0000256" key="13">
    <source>
        <dbReference type="SAM" id="SignalP"/>
    </source>
</evidence>
<evidence type="ECO:0000256" key="12">
    <source>
        <dbReference type="SAM" id="MobiDB-lite"/>
    </source>
</evidence>
<dbReference type="GO" id="GO:0007156">
    <property type="term" value="P:homophilic cell adhesion via plasma membrane adhesion molecules"/>
    <property type="evidence" value="ECO:0007669"/>
    <property type="project" value="InterPro"/>
</dbReference>
<feature type="domain" description="Cadherin" evidence="14">
    <location>
        <begin position="238"/>
        <end position="288"/>
    </location>
</feature>
<dbReference type="Proteomes" id="UP000700334">
    <property type="component" value="Unassembled WGS sequence"/>
</dbReference>
<dbReference type="InterPro" id="IPR002126">
    <property type="entry name" value="Cadherin-like_dom"/>
</dbReference>